<name>A0A5M6ZNQ9_9PROT</name>
<accession>A0A5M6ZNQ9</accession>
<keyword evidence="9" id="KW-1185">Reference proteome</keyword>
<dbReference type="EMBL" id="VWOJ01000001">
    <property type="protein sequence ID" value="KAA5805214.1"/>
    <property type="molecule type" value="Genomic_DNA"/>
</dbReference>
<sequence length="593" mass="64825">MTDDGDRSRIGSPALVKFNLSRLPFLDRVEGAALKAVEAEVEWFCLPAGATLFHEGETADAFYMVRSGALAAFRTSPDGRAELIGHIRQGEPIGEMALVEDRPHSASVYALRDSELVRLPKRAFEALTRRHPSLMRELARMMMFRLRGGSLRQGSDPKIFALITTSPTIDLDYRARELRRALESMGAKVEVLGEEAAGLSPQRIDVIEARHDVVVLAARLGDIDWAQRAMARADRIVILARADARPSTPLLPDSPSPAARLKLIDVVMVHHGGDRAAARPAEWVEAADAARCFHWRQGRSEDVYALARTLYGRSVGLVLSGGGSRAYAHVGAVRAFQDAKIRFDFFGGASMGAIIAAGAAQGWENAELEERMRAAFVTSNPLNDWTLPVVSLIRGKRVDKRLMEHFGDVDITDMPRPFFCVSSDLTSGSVRVHRRGRLRHALRASLAIPGLLPPVVDGQSVLVDGAVFNNFPVKEMKGFHRGVNIGSDVTRTNTISAADFIDPPGFFGWAMRHGLSDPPPIASLLLRAATAGTLDRHAATRDAADLLVLPELDMDLREWRRFDDAVDAGYNAATALIKALEPEDLARYRAGVA</sequence>
<feature type="short sequence motif" description="GXSXG" evidence="5">
    <location>
        <begin position="348"/>
        <end position="352"/>
    </location>
</feature>
<evidence type="ECO:0000313" key="8">
    <source>
        <dbReference type="EMBL" id="KAA5805214.1"/>
    </source>
</evidence>
<keyword evidence="2 5" id="KW-0378">Hydrolase</keyword>
<comment type="caution">
    <text evidence="5">Lacks conserved residue(s) required for the propagation of feature annotation.</text>
</comment>
<evidence type="ECO:0000256" key="5">
    <source>
        <dbReference type="PROSITE-ProRule" id="PRU01161"/>
    </source>
</evidence>
<dbReference type="Proteomes" id="UP000325122">
    <property type="component" value="Unassembled WGS sequence"/>
</dbReference>
<dbReference type="CDD" id="cd07205">
    <property type="entry name" value="Pat_PNPLA6_PNPLA7_NTE1_like"/>
    <property type="match status" value="1"/>
</dbReference>
<dbReference type="InterPro" id="IPR000595">
    <property type="entry name" value="cNMP-bd_dom"/>
</dbReference>
<evidence type="ECO:0000259" key="7">
    <source>
        <dbReference type="PROSITE" id="PS51635"/>
    </source>
</evidence>
<evidence type="ECO:0000256" key="2">
    <source>
        <dbReference type="ARBA" id="ARBA00022801"/>
    </source>
</evidence>
<dbReference type="SUPFAM" id="SSF51206">
    <property type="entry name" value="cAMP-binding domain-like"/>
    <property type="match status" value="1"/>
</dbReference>
<evidence type="ECO:0000313" key="9">
    <source>
        <dbReference type="Proteomes" id="UP000325122"/>
    </source>
</evidence>
<dbReference type="GO" id="GO:0004622">
    <property type="term" value="F:phosphatidylcholine lysophospholipase activity"/>
    <property type="evidence" value="ECO:0007669"/>
    <property type="project" value="UniProtKB-ARBA"/>
</dbReference>
<proteinExistence type="inferred from homology"/>
<evidence type="ECO:0000256" key="4">
    <source>
        <dbReference type="ARBA" id="ARBA00023098"/>
    </source>
</evidence>
<comment type="caution">
    <text evidence="8">The sequence shown here is derived from an EMBL/GenBank/DDBJ whole genome shotgun (WGS) entry which is preliminary data.</text>
</comment>
<comment type="similarity">
    <text evidence="1">Belongs to the NTE family.</text>
</comment>
<evidence type="ECO:0000256" key="3">
    <source>
        <dbReference type="ARBA" id="ARBA00022963"/>
    </source>
</evidence>
<feature type="active site" description="Nucleophile" evidence="5">
    <location>
        <position position="350"/>
    </location>
</feature>
<dbReference type="InterPro" id="IPR014710">
    <property type="entry name" value="RmlC-like_jellyroll"/>
</dbReference>
<feature type="short sequence motif" description="DGA/G" evidence="5">
    <location>
        <begin position="464"/>
        <end position="466"/>
    </location>
</feature>
<organism evidence="8 9">
    <name type="scientific">Alkalicaulis satelles</name>
    <dbReference type="NCBI Taxonomy" id="2609175"/>
    <lineage>
        <taxon>Bacteria</taxon>
        <taxon>Pseudomonadati</taxon>
        <taxon>Pseudomonadota</taxon>
        <taxon>Alphaproteobacteria</taxon>
        <taxon>Maricaulales</taxon>
        <taxon>Maricaulaceae</taxon>
        <taxon>Alkalicaulis</taxon>
    </lineage>
</organism>
<dbReference type="GO" id="GO:0016042">
    <property type="term" value="P:lipid catabolic process"/>
    <property type="evidence" value="ECO:0007669"/>
    <property type="project" value="UniProtKB-UniRule"/>
</dbReference>
<dbReference type="SMART" id="SM00100">
    <property type="entry name" value="cNMP"/>
    <property type="match status" value="1"/>
</dbReference>
<keyword evidence="4 5" id="KW-0443">Lipid metabolism</keyword>
<dbReference type="PROSITE" id="PS50042">
    <property type="entry name" value="CNMP_BINDING_3"/>
    <property type="match status" value="1"/>
</dbReference>
<dbReference type="Gene3D" id="3.40.1090.10">
    <property type="entry name" value="Cytosolic phospholipase A2 catalytic domain"/>
    <property type="match status" value="2"/>
</dbReference>
<dbReference type="SUPFAM" id="SSF52151">
    <property type="entry name" value="FabD/lysophospholipase-like"/>
    <property type="match status" value="1"/>
</dbReference>
<evidence type="ECO:0000256" key="1">
    <source>
        <dbReference type="ARBA" id="ARBA00006636"/>
    </source>
</evidence>
<dbReference type="PROSITE" id="PS51635">
    <property type="entry name" value="PNPLA"/>
    <property type="match status" value="1"/>
</dbReference>
<evidence type="ECO:0000259" key="6">
    <source>
        <dbReference type="PROSITE" id="PS50042"/>
    </source>
</evidence>
<protein>
    <submittedName>
        <fullName evidence="8">Cyclic nucleotide-binding domain-containing protein</fullName>
    </submittedName>
</protein>
<dbReference type="InterPro" id="IPR018490">
    <property type="entry name" value="cNMP-bd_dom_sf"/>
</dbReference>
<dbReference type="AlphaFoldDB" id="A0A5M6ZNQ9"/>
<dbReference type="PANTHER" id="PTHR14226">
    <property type="entry name" value="NEUROPATHY TARGET ESTERASE/SWISS CHEESE D.MELANOGASTER"/>
    <property type="match status" value="1"/>
</dbReference>
<reference evidence="8 9" key="1">
    <citation type="submission" date="2019-09" db="EMBL/GenBank/DDBJ databases">
        <authorList>
            <person name="Kevbrin V."/>
            <person name="Grouzdev D.S."/>
        </authorList>
    </citation>
    <scope>NUCLEOTIDE SEQUENCE [LARGE SCALE GENOMIC DNA]</scope>
    <source>
        <strain evidence="8 9">G-192</strain>
    </source>
</reference>
<dbReference type="PANTHER" id="PTHR14226:SF29">
    <property type="entry name" value="NEUROPATHY TARGET ESTERASE SWS"/>
    <property type="match status" value="1"/>
</dbReference>
<gene>
    <name evidence="8" type="ORF">F1654_04315</name>
</gene>
<dbReference type="Pfam" id="PF01734">
    <property type="entry name" value="Patatin"/>
    <property type="match status" value="1"/>
</dbReference>
<feature type="domain" description="PNPLA" evidence="7">
    <location>
        <begin position="317"/>
        <end position="477"/>
    </location>
</feature>
<dbReference type="InterPro" id="IPR050301">
    <property type="entry name" value="NTE"/>
</dbReference>
<feature type="domain" description="Cyclic nucleotide-binding" evidence="6">
    <location>
        <begin position="25"/>
        <end position="145"/>
    </location>
</feature>
<dbReference type="InterPro" id="IPR002641">
    <property type="entry name" value="PNPLA_dom"/>
</dbReference>
<dbReference type="InterPro" id="IPR016035">
    <property type="entry name" value="Acyl_Trfase/lysoPLipase"/>
</dbReference>
<keyword evidence="3 5" id="KW-0442">Lipid degradation</keyword>
<feature type="active site" description="Proton acceptor" evidence="5">
    <location>
        <position position="464"/>
    </location>
</feature>
<dbReference type="Pfam" id="PF00027">
    <property type="entry name" value="cNMP_binding"/>
    <property type="match status" value="1"/>
</dbReference>
<dbReference type="Gene3D" id="2.60.120.10">
    <property type="entry name" value="Jelly Rolls"/>
    <property type="match status" value="1"/>
</dbReference>
<dbReference type="CDD" id="cd00038">
    <property type="entry name" value="CAP_ED"/>
    <property type="match status" value="1"/>
</dbReference>